<comment type="cofactor">
    <cofactor evidence="1 7">
        <name>(R)-lipoate</name>
        <dbReference type="ChEBI" id="CHEBI:83088"/>
    </cofactor>
</comment>
<feature type="region of interest" description="Disordered" evidence="8">
    <location>
        <begin position="205"/>
        <end position="262"/>
    </location>
</feature>
<dbReference type="AlphaFoldDB" id="A0A3M2HZQ6"/>
<comment type="subunit">
    <text evidence="3">Forms a 24-polypeptide structural core with octahedral symmetry.</text>
</comment>
<dbReference type="InterPro" id="IPR001078">
    <property type="entry name" value="2-oxoacid_DH_actylTfrase"/>
</dbReference>
<dbReference type="InterPro" id="IPR036625">
    <property type="entry name" value="E3-bd_dom_sf"/>
</dbReference>
<organism evidence="11 12">
    <name type="scientific">Solilutibacter pythonis</name>
    <dbReference type="NCBI Taxonomy" id="2483112"/>
    <lineage>
        <taxon>Bacteria</taxon>
        <taxon>Pseudomonadati</taxon>
        <taxon>Pseudomonadota</taxon>
        <taxon>Gammaproteobacteria</taxon>
        <taxon>Lysobacterales</taxon>
        <taxon>Lysobacteraceae</taxon>
        <taxon>Solilutibacter</taxon>
    </lineage>
</organism>
<dbReference type="RefSeq" id="WP_122101187.1">
    <property type="nucleotide sequence ID" value="NZ_RFLY01000006.1"/>
</dbReference>
<keyword evidence="12" id="KW-1185">Reference proteome</keyword>
<keyword evidence="4 7" id="KW-0808">Transferase</keyword>
<evidence type="ECO:0000256" key="8">
    <source>
        <dbReference type="SAM" id="MobiDB-lite"/>
    </source>
</evidence>
<dbReference type="InterPro" id="IPR004167">
    <property type="entry name" value="PSBD"/>
</dbReference>
<evidence type="ECO:0000259" key="9">
    <source>
        <dbReference type="PROSITE" id="PS50968"/>
    </source>
</evidence>
<dbReference type="InterPro" id="IPR023213">
    <property type="entry name" value="CAT-like_dom_sf"/>
</dbReference>
<proteinExistence type="inferred from homology"/>
<evidence type="ECO:0000256" key="5">
    <source>
        <dbReference type="ARBA" id="ARBA00022823"/>
    </source>
</evidence>
<comment type="similarity">
    <text evidence="2 7">Belongs to the 2-oxoacid dehydrogenase family.</text>
</comment>
<evidence type="ECO:0000256" key="2">
    <source>
        <dbReference type="ARBA" id="ARBA00007317"/>
    </source>
</evidence>
<evidence type="ECO:0000313" key="12">
    <source>
        <dbReference type="Proteomes" id="UP000275012"/>
    </source>
</evidence>
<dbReference type="InterPro" id="IPR000089">
    <property type="entry name" value="Biotin_lipoyl"/>
</dbReference>
<dbReference type="GO" id="GO:0031405">
    <property type="term" value="F:lipoic acid binding"/>
    <property type="evidence" value="ECO:0007669"/>
    <property type="project" value="TreeGrafter"/>
</dbReference>
<dbReference type="InterPro" id="IPR011053">
    <property type="entry name" value="Single_hybrid_motif"/>
</dbReference>
<evidence type="ECO:0000256" key="1">
    <source>
        <dbReference type="ARBA" id="ARBA00001938"/>
    </source>
</evidence>
<dbReference type="PANTHER" id="PTHR43178:SF12">
    <property type="entry name" value="DIHYDROLIPOAMIDE ACETYLTRANSFERASE COMPONENT OF PYRUVATE DEHYDROGENASE COMPLEX"/>
    <property type="match status" value="1"/>
</dbReference>
<dbReference type="Pfam" id="PF00364">
    <property type="entry name" value="Biotin_lipoyl"/>
    <property type="match status" value="1"/>
</dbReference>
<dbReference type="InterPro" id="IPR003016">
    <property type="entry name" value="2-oxoA_DH_lipoyl-BS"/>
</dbReference>
<dbReference type="EMBL" id="RFLY01000006">
    <property type="protein sequence ID" value="RMH93383.1"/>
    <property type="molecule type" value="Genomic_DNA"/>
</dbReference>
<dbReference type="Gene3D" id="3.30.559.10">
    <property type="entry name" value="Chloramphenicol acetyltransferase-like domain"/>
    <property type="match status" value="1"/>
</dbReference>
<sequence>MNKKTFNLPDLGEGLPDATIVEWHVKEGDTVKLDDNLVSMETAKAVVDVPSPVSGKVLKLAGGAGEVIVTGHMLAEFEMDMSMPQRAEGQDTGHHHGGGHSVGAPDPAPDDKVVASSEGGAIQAEGKPQPEAADANENSKADAGTVVGAMQVGDRVHSEAAMAVGGIKAVPAVRAMARKLGIDIARVRASGPDGTVTMQDVKQAAADGSAKPGPAPAPRAVDAPMPATRHAAPQPAQRSTLSQSGKPIRTQPPGVAASGQPEQLKGVRRNMARVMADAHAQVVPTTLVDDADLHAWIGKQDITARLVRAIVAACKAVPALNAWFDGEKLARTLHPHVDIGIAVDTDDGLFVPALRNADMLDASGVRTAIKRLRAQVEERSIPSSELSGYTISLSNFGMFAGRYATPVVVPPCVAIIGAGKLCHDVVAVIGGIEVHRRIPISLTFDHRAATGGEAARFLKALLDDLALAQ</sequence>
<evidence type="ECO:0000256" key="6">
    <source>
        <dbReference type="ARBA" id="ARBA00023315"/>
    </source>
</evidence>
<dbReference type="Gene3D" id="2.40.50.100">
    <property type="match status" value="1"/>
</dbReference>
<dbReference type="SUPFAM" id="SSF51230">
    <property type="entry name" value="Single hybrid motif"/>
    <property type="match status" value="1"/>
</dbReference>
<dbReference type="PROSITE" id="PS00189">
    <property type="entry name" value="LIPOYL"/>
    <property type="match status" value="1"/>
</dbReference>
<name>A0A3M2HZQ6_9GAMM</name>
<dbReference type="Proteomes" id="UP000275012">
    <property type="component" value="Unassembled WGS sequence"/>
</dbReference>
<dbReference type="PANTHER" id="PTHR43178">
    <property type="entry name" value="DIHYDROLIPOAMIDE ACETYLTRANSFERASE COMPONENT OF PYRUVATE DEHYDROGENASE COMPLEX"/>
    <property type="match status" value="1"/>
</dbReference>
<evidence type="ECO:0000256" key="4">
    <source>
        <dbReference type="ARBA" id="ARBA00022679"/>
    </source>
</evidence>
<feature type="domain" description="Lipoyl-binding" evidence="9">
    <location>
        <begin position="3"/>
        <end position="78"/>
    </location>
</feature>
<dbReference type="Gene3D" id="4.10.320.10">
    <property type="entry name" value="E3-binding domain"/>
    <property type="match status" value="1"/>
</dbReference>
<dbReference type="InterPro" id="IPR050743">
    <property type="entry name" value="2-oxoacid_DH_E2_comp"/>
</dbReference>
<dbReference type="PROSITE" id="PS50968">
    <property type="entry name" value="BIOTINYL_LIPOYL"/>
    <property type="match status" value="1"/>
</dbReference>
<dbReference type="OrthoDB" id="9805770at2"/>
<keyword evidence="6 7" id="KW-0012">Acyltransferase</keyword>
<dbReference type="PROSITE" id="PS51826">
    <property type="entry name" value="PSBD"/>
    <property type="match status" value="1"/>
</dbReference>
<feature type="domain" description="Peripheral subunit-binding (PSBD)" evidence="10">
    <location>
        <begin position="168"/>
        <end position="205"/>
    </location>
</feature>
<gene>
    <name evidence="11" type="ORF">EBB59_05760</name>
</gene>
<dbReference type="Pfam" id="PF02817">
    <property type="entry name" value="E3_binding"/>
    <property type="match status" value="1"/>
</dbReference>
<accession>A0A3M2HZQ6</accession>
<evidence type="ECO:0000313" key="11">
    <source>
        <dbReference type="EMBL" id="RMH93383.1"/>
    </source>
</evidence>
<dbReference type="EC" id="2.3.1.-" evidence="7"/>
<protein>
    <recommendedName>
        <fullName evidence="7">Dihydrolipoamide acetyltransferase component of pyruvate dehydrogenase complex</fullName>
        <ecNumber evidence="7">2.3.1.-</ecNumber>
    </recommendedName>
</protein>
<dbReference type="SUPFAM" id="SSF52777">
    <property type="entry name" value="CoA-dependent acyltransferases"/>
    <property type="match status" value="1"/>
</dbReference>
<dbReference type="GO" id="GO:0016407">
    <property type="term" value="F:acetyltransferase activity"/>
    <property type="evidence" value="ECO:0007669"/>
    <property type="project" value="TreeGrafter"/>
</dbReference>
<evidence type="ECO:0000256" key="3">
    <source>
        <dbReference type="ARBA" id="ARBA00011484"/>
    </source>
</evidence>
<comment type="caution">
    <text evidence="11">The sequence shown here is derived from an EMBL/GenBank/DDBJ whole genome shotgun (WGS) entry which is preliminary data.</text>
</comment>
<keyword evidence="5 7" id="KW-0450">Lipoyl</keyword>
<evidence type="ECO:0000256" key="7">
    <source>
        <dbReference type="RuleBase" id="RU003423"/>
    </source>
</evidence>
<dbReference type="CDD" id="cd06849">
    <property type="entry name" value="lipoyl_domain"/>
    <property type="match status" value="1"/>
</dbReference>
<feature type="region of interest" description="Disordered" evidence="8">
    <location>
        <begin position="86"/>
        <end position="140"/>
    </location>
</feature>
<evidence type="ECO:0000259" key="10">
    <source>
        <dbReference type="PROSITE" id="PS51826"/>
    </source>
</evidence>
<dbReference type="SUPFAM" id="SSF47005">
    <property type="entry name" value="Peripheral subunit-binding domain of 2-oxo acid dehydrogenase complex"/>
    <property type="match status" value="1"/>
</dbReference>
<dbReference type="Pfam" id="PF00198">
    <property type="entry name" value="2-oxoacid_dh"/>
    <property type="match status" value="1"/>
</dbReference>
<dbReference type="FunFam" id="3.30.559.10:FF:000029">
    <property type="entry name" value="Dihydrolipoamide acetyltransferase component of pyruvate dehydrogenase complex"/>
    <property type="match status" value="1"/>
</dbReference>
<reference evidence="11 12" key="1">
    <citation type="submission" date="2018-10" db="EMBL/GenBank/DDBJ databases">
        <title>Proposal of Lysobacter pythonis sp. nov. isolated from royal pythons (Python regius).</title>
        <authorList>
            <person name="Hans-Juergen B."/>
            <person name="Huptas C."/>
            <person name="Sandra B."/>
            <person name="Igor L."/>
            <person name="Joachim S."/>
            <person name="Siegfried S."/>
            <person name="Mareike W."/>
            <person name="Peter K."/>
        </authorList>
    </citation>
    <scope>NUCLEOTIDE SEQUENCE [LARGE SCALE GENOMIC DNA]</scope>
    <source>
        <strain evidence="11 12">4284/11</strain>
    </source>
</reference>
<feature type="compositionally biased region" description="Polar residues" evidence="8">
    <location>
        <begin position="236"/>
        <end position="245"/>
    </location>
</feature>
<dbReference type="GO" id="GO:0005737">
    <property type="term" value="C:cytoplasm"/>
    <property type="evidence" value="ECO:0007669"/>
    <property type="project" value="TreeGrafter"/>
</dbReference>